<dbReference type="Proteomes" id="UP000886844">
    <property type="component" value="Unassembled WGS sequence"/>
</dbReference>
<protein>
    <submittedName>
        <fullName evidence="2">Relaxase/mobilization nuclease domain-containing protein</fullName>
    </submittedName>
</protein>
<reference evidence="2" key="2">
    <citation type="submission" date="2021-04" db="EMBL/GenBank/DDBJ databases">
        <authorList>
            <person name="Gilroy R."/>
        </authorList>
    </citation>
    <scope>NUCLEOTIDE SEQUENCE</scope>
    <source>
        <strain evidence="2">5134</strain>
    </source>
</reference>
<evidence type="ECO:0000259" key="1">
    <source>
        <dbReference type="Pfam" id="PF03432"/>
    </source>
</evidence>
<sequence>MVANIRTGATVGGALRYNEEKVNRGQAEVLFWNRMLDPFDTADRMSHERCMASFEPFLQANRRTTNTVFHVSLNPSPEDRLTDEQLGEIAREYMERMGYGEQPYIVFKHGDIAREHLHVVSLRVDSTGRKISDSHEYDRSMSILRDLEQKYGLHPSIKGLELQDREGLRKVDYQKGDVKQQVSSTVRSCLRHYRCASFGEWRTLLETFNVSVEERTGTIDGRDYAGMIYGALTDDGYGIGTPFKSSRIGKDVGYEALQRYYERSKTALKEPGALDELREKIADGMARCSSRTEFCERLHDKAIDAVFRLNAAGRIYGVTFIDHKQEIVANGSLLGRSFSANAFEQQFHAEGQNQTVHERQRAVSKESNIGTLSSFNQVNVILDLADVQACEEQQQQQQIRRRRRRRK</sequence>
<feature type="domain" description="MobA/VirD2-like nuclease" evidence="1">
    <location>
        <begin position="47"/>
        <end position="153"/>
    </location>
</feature>
<dbReference type="EMBL" id="DXDA01000007">
    <property type="protein sequence ID" value="HIY67941.1"/>
    <property type="molecule type" value="Genomic_DNA"/>
</dbReference>
<name>A0A9D1YZ24_9BACT</name>
<organism evidence="2 3">
    <name type="scientific">Candidatus Alistipes intestinigallinarum</name>
    <dbReference type="NCBI Taxonomy" id="2838440"/>
    <lineage>
        <taxon>Bacteria</taxon>
        <taxon>Pseudomonadati</taxon>
        <taxon>Bacteroidota</taxon>
        <taxon>Bacteroidia</taxon>
        <taxon>Bacteroidales</taxon>
        <taxon>Rikenellaceae</taxon>
        <taxon>Alistipes</taxon>
    </lineage>
</organism>
<evidence type="ECO:0000313" key="3">
    <source>
        <dbReference type="Proteomes" id="UP000886844"/>
    </source>
</evidence>
<dbReference type="AlphaFoldDB" id="A0A9D1YZ24"/>
<dbReference type="InterPro" id="IPR005094">
    <property type="entry name" value="Endonuclease_MobA/VirD2"/>
</dbReference>
<dbReference type="NCBIfam" id="NF041325">
    <property type="entry name" value="Bacteroid_MobB"/>
    <property type="match status" value="1"/>
</dbReference>
<evidence type="ECO:0000313" key="2">
    <source>
        <dbReference type="EMBL" id="HIY67941.1"/>
    </source>
</evidence>
<comment type="caution">
    <text evidence="2">The sequence shown here is derived from an EMBL/GenBank/DDBJ whole genome shotgun (WGS) entry which is preliminary data.</text>
</comment>
<accession>A0A9D1YZ24</accession>
<reference evidence="2" key="1">
    <citation type="journal article" date="2021" name="PeerJ">
        <title>Extensive microbial diversity within the chicken gut microbiome revealed by metagenomics and culture.</title>
        <authorList>
            <person name="Gilroy R."/>
            <person name="Ravi A."/>
            <person name="Getino M."/>
            <person name="Pursley I."/>
            <person name="Horton D.L."/>
            <person name="Alikhan N.F."/>
            <person name="Baker D."/>
            <person name="Gharbi K."/>
            <person name="Hall N."/>
            <person name="Watson M."/>
            <person name="Adriaenssens E.M."/>
            <person name="Foster-Nyarko E."/>
            <person name="Jarju S."/>
            <person name="Secka A."/>
            <person name="Antonio M."/>
            <person name="Oren A."/>
            <person name="Chaudhuri R.R."/>
            <person name="La Ragione R."/>
            <person name="Hildebrand F."/>
            <person name="Pallen M.J."/>
        </authorList>
    </citation>
    <scope>NUCLEOTIDE SEQUENCE</scope>
    <source>
        <strain evidence="2">5134</strain>
    </source>
</reference>
<proteinExistence type="predicted"/>
<dbReference type="Pfam" id="PF03432">
    <property type="entry name" value="Relaxase"/>
    <property type="match status" value="1"/>
</dbReference>
<gene>
    <name evidence="2" type="ORF">H9828_00830</name>
</gene>